<evidence type="ECO:0000313" key="6">
    <source>
        <dbReference type="EMBL" id="OCL27744.1"/>
    </source>
</evidence>
<dbReference type="InterPro" id="IPR020538">
    <property type="entry name" value="Hydgase_Ni_incorp_HypA/HybF_CS"/>
</dbReference>
<gene>
    <name evidence="5" type="primary">hypA</name>
    <name evidence="6" type="ORF">U472_04115</name>
</gene>
<feature type="binding site" evidence="5">
    <location>
        <position position="2"/>
    </location>
    <ligand>
        <name>Ni(2+)</name>
        <dbReference type="ChEBI" id="CHEBI:49786"/>
    </ligand>
</feature>
<dbReference type="OrthoDB" id="9800361at2"/>
<dbReference type="AlphaFoldDB" id="A0A1C0ABN2"/>
<keyword evidence="2 5" id="KW-0533">Nickel</keyword>
<evidence type="ECO:0000256" key="2">
    <source>
        <dbReference type="ARBA" id="ARBA00022596"/>
    </source>
</evidence>
<evidence type="ECO:0000256" key="5">
    <source>
        <dbReference type="HAMAP-Rule" id="MF_00213"/>
    </source>
</evidence>
<reference evidence="6 7" key="2">
    <citation type="submission" date="2016-08" db="EMBL/GenBank/DDBJ databases">
        <title>Orenia metallireducens sp. nov. strain Z6, a Novel Metal-reducing Firmicute from the Deep Subsurface.</title>
        <authorList>
            <person name="Maxim B.I."/>
            <person name="Kenneth K."/>
            <person name="Flynn T.M."/>
            <person name="Oloughlin E.J."/>
            <person name="Locke R.A."/>
            <person name="Weber J.R."/>
            <person name="Egan S.M."/>
            <person name="Mackie R.I."/>
            <person name="Cann I.K."/>
        </authorList>
    </citation>
    <scope>NUCLEOTIDE SEQUENCE [LARGE SCALE GENOMIC DNA]</scope>
    <source>
        <strain evidence="6 7">Z6</strain>
    </source>
</reference>
<comment type="caution">
    <text evidence="6">The sequence shown here is derived from an EMBL/GenBank/DDBJ whole genome shotgun (WGS) entry which is preliminary data.</text>
</comment>
<keyword evidence="7" id="KW-1185">Reference proteome</keyword>
<name>A0A1C0ABN2_9FIRM</name>
<feature type="binding site" evidence="5">
    <location>
        <position position="92"/>
    </location>
    <ligand>
        <name>Zn(2+)</name>
        <dbReference type="ChEBI" id="CHEBI:29105"/>
    </ligand>
</feature>
<dbReference type="NCBIfam" id="TIGR00100">
    <property type="entry name" value="hypA"/>
    <property type="match status" value="1"/>
</dbReference>
<keyword evidence="4 5" id="KW-0862">Zinc</keyword>
<accession>A0A1C0ABN2</accession>
<dbReference type="EMBL" id="LWDV01000007">
    <property type="protein sequence ID" value="OCL27744.1"/>
    <property type="molecule type" value="Genomic_DNA"/>
</dbReference>
<dbReference type="HAMAP" id="MF_00213">
    <property type="entry name" value="HypA_HybF"/>
    <property type="match status" value="1"/>
</dbReference>
<dbReference type="GO" id="GO:0008270">
    <property type="term" value="F:zinc ion binding"/>
    <property type="evidence" value="ECO:0007669"/>
    <property type="project" value="UniProtKB-UniRule"/>
</dbReference>
<protein>
    <recommendedName>
        <fullName evidence="5">Hydrogenase maturation factor HypA</fullName>
    </recommendedName>
</protein>
<feature type="binding site" evidence="5">
    <location>
        <position position="73"/>
    </location>
    <ligand>
        <name>Zn(2+)</name>
        <dbReference type="ChEBI" id="CHEBI:29105"/>
    </ligand>
</feature>
<comment type="similarity">
    <text evidence="1 5">Belongs to the HypA/HybF family.</text>
</comment>
<sequence length="113" mass="12803">MHELSIMAEIFEIITDNIAEYNLKKVTKVELKIGEMTCVEESALEFAFEAFSQDTVVENAELIIKRVEATAECENCKEVFKIDYTNKLCPKCNLFSSKIITGNELLLDSLEGE</sequence>
<dbReference type="GO" id="GO:0016151">
    <property type="term" value="F:nickel cation binding"/>
    <property type="evidence" value="ECO:0007669"/>
    <property type="project" value="UniProtKB-UniRule"/>
</dbReference>
<dbReference type="InterPro" id="IPR000688">
    <property type="entry name" value="HypA/HybF"/>
</dbReference>
<dbReference type="PANTHER" id="PTHR34535">
    <property type="entry name" value="HYDROGENASE MATURATION FACTOR HYPA"/>
    <property type="match status" value="1"/>
</dbReference>
<dbReference type="PIRSF" id="PIRSF004761">
    <property type="entry name" value="Hydrgn_mat_HypA"/>
    <property type="match status" value="1"/>
</dbReference>
<dbReference type="Gene3D" id="3.30.2320.80">
    <property type="match status" value="1"/>
</dbReference>
<reference evidence="7" key="1">
    <citation type="submission" date="2016-07" db="EMBL/GenBank/DDBJ databases">
        <authorList>
            <person name="Florea S."/>
            <person name="Webb J.S."/>
            <person name="Jaromczyk J."/>
            <person name="Schardl C.L."/>
        </authorList>
    </citation>
    <scope>NUCLEOTIDE SEQUENCE [LARGE SCALE GENOMIC DNA]</scope>
    <source>
        <strain evidence="7">Z6</strain>
    </source>
</reference>
<evidence type="ECO:0000256" key="1">
    <source>
        <dbReference type="ARBA" id="ARBA00010748"/>
    </source>
</evidence>
<dbReference type="GO" id="GO:0051604">
    <property type="term" value="P:protein maturation"/>
    <property type="evidence" value="ECO:0007669"/>
    <property type="project" value="InterPro"/>
</dbReference>
<dbReference type="Pfam" id="PF01155">
    <property type="entry name" value="HypA"/>
    <property type="match status" value="1"/>
</dbReference>
<dbReference type="PANTHER" id="PTHR34535:SF3">
    <property type="entry name" value="HYDROGENASE MATURATION FACTOR HYPA"/>
    <property type="match status" value="1"/>
</dbReference>
<evidence type="ECO:0000256" key="4">
    <source>
        <dbReference type="ARBA" id="ARBA00022833"/>
    </source>
</evidence>
<proteinExistence type="inferred from homology"/>
<feature type="binding site" evidence="5">
    <location>
        <position position="89"/>
    </location>
    <ligand>
        <name>Zn(2+)</name>
        <dbReference type="ChEBI" id="CHEBI:29105"/>
    </ligand>
</feature>
<feature type="binding site" evidence="5">
    <location>
        <position position="76"/>
    </location>
    <ligand>
        <name>Zn(2+)</name>
        <dbReference type="ChEBI" id="CHEBI:29105"/>
    </ligand>
</feature>
<keyword evidence="3 5" id="KW-0479">Metal-binding</keyword>
<comment type="function">
    <text evidence="5">Involved in the maturation of [NiFe] hydrogenases. Required for nickel insertion into the metal center of the hydrogenase.</text>
</comment>
<dbReference type="Proteomes" id="UP000093514">
    <property type="component" value="Unassembled WGS sequence"/>
</dbReference>
<evidence type="ECO:0000313" key="7">
    <source>
        <dbReference type="Proteomes" id="UP000093514"/>
    </source>
</evidence>
<organism evidence="6 7">
    <name type="scientific">Orenia metallireducens</name>
    <dbReference type="NCBI Taxonomy" id="1413210"/>
    <lineage>
        <taxon>Bacteria</taxon>
        <taxon>Bacillati</taxon>
        <taxon>Bacillota</taxon>
        <taxon>Clostridia</taxon>
        <taxon>Halanaerobiales</taxon>
        <taxon>Halobacteroidaceae</taxon>
        <taxon>Orenia</taxon>
    </lineage>
</organism>
<dbReference type="RefSeq" id="WP_068715793.1">
    <property type="nucleotide sequence ID" value="NZ_LWDV01000007.1"/>
</dbReference>
<evidence type="ECO:0000256" key="3">
    <source>
        <dbReference type="ARBA" id="ARBA00022723"/>
    </source>
</evidence>
<dbReference type="PROSITE" id="PS01249">
    <property type="entry name" value="HYPA"/>
    <property type="match status" value="1"/>
</dbReference>